<dbReference type="Gene3D" id="2.60.120.260">
    <property type="entry name" value="Galactose-binding domain-like"/>
    <property type="match status" value="1"/>
</dbReference>
<dbReference type="GO" id="GO:0043495">
    <property type="term" value="F:protein-membrane adaptor activity"/>
    <property type="evidence" value="ECO:0007669"/>
    <property type="project" value="TreeGrafter"/>
</dbReference>
<feature type="non-terminal residue" evidence="6">
    <location>
        <position position="1"/>
    </location>
</feature>
<comment type="caution">
    <text evidence="6">The sequence shown here is derived from an EMBL/GenBank/DDBJ whole genome shotgun (WGS) entry which is preliminary data.</text>
</comment>
<sequence>IAISFCFQPDISPGYCWPVQASRSQVVIRLPTQVRPAAITVQHPLKTSELIDISSAPRDFTVFGVGEEEKETMLGEFSYDIEGKPTQTFHLQVRELYVGKRPGQT</sequence>
<comment type="subcellular location">
    <subcellularLocation>
        <location evidence="1">Nucleus inner membrane</location>
    </subcellularLocation>
</comment>
<dbReference type="GO" id="GO:0034993">
    <property type="term" value="C:meiotic nuclear membrane microtubule tethering complex"/>
    <property type="evidence" value="ECO:0007669"/>
    <property type="project" value="TreeGrafter"/>
</dbReference>
<dbReference type="OrthoDB" id="342281at2759"/>
<evidence type="ECO:0000313" key="6">
    <source>
        <dbReference type="EMBL" id="NXL40812.1"/>
    </source>
</evidence>
<keyword evidence="7" id="KW-1185">Reference proteome</keyword>
<dbReference type="PROSITE" id="PS51469">
    <property type="entry name" value="SUN"/>
    <property type="match status" value="1"/>
</dbReference>
<evidence type="ECO:0000256" key="4">
    <source>
        <dbReference type="ARBA" id="ARBA00023136"/>
    </source>
</evidence>
<keyword evidence="2" id="KW-0812">Transmembrane</keyword>
<dbReference type="EMBL" id="VXAP01002338">
    <property type="protein sequence ID" value="NXL40812.1"/>
    <property type="molecule type" value="Genomic_DNA"/>
</dbReference>
<evidence type="ECO:0000256" key="3">
    <source>
        <dbReference type="ARBA" id="ARBA00022989"/>
    </source>
</evidence>
<name>A0A7L0SHE3_GLABR</name>
<dbReference type="PANTHER" id="PTHR12911:SF24">
    <property type="entry name" value="SUN DOMAIN-CONTAINING PROTEIN 3"/>
    <property type="match status" value="1"/>
</dbReference>
<accession>A0A7L0SHE3</accession>
<dbReference type="PANTHER" id="PTHR12911">
    <property type="entry name" value="SAD1/UNC-84-LIKE PROTEIN-RELATED"/>
    <property type="match status" value="1"/>
</dbReference>
<dbReference type="Pfam" id="PF07738">
    <property type="entry name" value="Sad1_UNC"/>
    <property type="match status" value="1"/>
</dbReference>
<dbReference type="InterPro" id="IPR012919">
    <property type="entry name" value="SUN_dom"/>
</dbReference>
<gene>
    <name evidence="6" type="primary">Sun2_1</name>
    <name evidence="6" type="ORF">GLABRA_R14731</name>
</gene>
<dbReference type="GO" id="GO:0005637">
    <property type="term" value="C:nuclear inner membrane"/>
    <property type="evidence" value="ECO:0007669"/>
    <property type="project" value="UniProtKB-SubCell"/>
</dbReference>
<feature type="domain" description="SUN" evidence="5">
    <location>
        <begin position="1"/>
        <end position="105"/>
    </location>
</feature>
<keyword evidence="3" id="KW-1133">Transmembrane helix</keyword>
<proteinExistence type="predicted"/>
<evidence type="ECO:0000259" key="5">
    <source>
        <dbReference type="PROSITE" id="PS51469"/>
    </source>
</evidence>
<keyword evidence="4" id="KW-0472">Membrane</keyword>
<dbReference type="InterPro" id="IPR045119">
    <property type="entry name" value="SUN1-5"/>
</dbReference>
<evidence type="ECO:0000313" key="7">
    <source>
        <dbReference type="Proteomes" id="UP000591073"/>
    </source>
</evidence>
<dbReference type="Proteomes" id="UP000591073">
    <property type="component" value="Unassembled WGS sequence"/>
</dbReference>
<dbReference type="AlphaFoldDB" id="A0A7L0SHE3"/>
<evidence type="ECO:0000256" key="1">
    <source>
        <dbReference type="ARBA" id="ARBA00004540"/>
    </source>
</evidence>
<reference evidence="6 7" key="1">
    <citation type="submission" date="2019-09" db="EMBL/GenBank/DDBJ databases">
        <title>Bird 10,000 Genomes (B10K) Project - Family phase.</title>
        <authorList>
            <person name="Zhang G."/>
        </authorList>
    </citation>
    <scope>NUCLEOTIDE SEQUENCE [LARGE SCALE GENOMIC DNA]</scope>
    <source>
        <strain evidence="6">B10K-DU-008-63</strain>
    </source>
</reference>
<feature type="non-terminal residue" evidence="6">
    <location>
        <position position="105"/>
    </location>
</feature>
<organism evidence="6 7">
    <name type="scientific">Glaucidium brasilianum</name>
    <name type="common">Ferruginous pygmy-owl</name>
    <dbReference type="NCBI Taxonomy" id="78217"/>
    <lineage>
        <taxon>Eukaryota</taxon>
        <taxon>Metazoa</taxon>
        <taxon>Chordata</taxon>
        <taxon>Craniata</taxon>
        <taxon>Vertebrata</taxon>
        <taxon>Euteleostomi</taxon>
        <taxon>Archelosauria</taxon>
        <taxon>Archosauria</taxon>
        <taxon>Dinosauria</taxon>
        <taxon>Saurischia</taxon>
        <taxon>Theropoda</taxon>
        <taxon>Coelurosauria</taxon>
        <taxon>Aves</taxon>
        <taxon>Neognathae</taxon>
        <taxon>Neoaves</taxon>
        <taxon>Telluraves</taxon>
        <taxon>Strigiformes</taxon>
        <taxon>Strigidae</taxon>
        <taxon>Glaucidium</taxon>
    </lineage>
</organism>
<protein>
    <submittedName>
        <fullName evidence="6">SUN2 protein</fullName>
    </submittedName>
</protein>
<evidence type="ECO:0000256" key="2">
    <source>
        <dbReference type="ARBA" id="ARBA00022692"/>
    </source>
</evidence>